<proteinExistence type="predicted"/>
<accession>A0ACC2LH60</accession>
<comment type="caution">
    <text evidence="1">The sequence shown here is derived from an EMBL/GenBank/DDBJ whole genome shotgun (WGS) entry which is preliminary data.</text>
</comment>
<sequence length="112" mass="12677">MFSYCCNLVGRLSRSCQKAQLSMFKHRGRDEKEADGNGYFLFSRVLFPRFVSELVKAKHFLLAGFLVSQFMHSNTSLSLINVAEASLRNNGMVGLILTSLMCVDLYQVLFPD</sequence>
<keyword evidence="2" id="KW-1185">Reference proteome</keyword>
<organism evidence="1 2">
    <name type="scientific">Persea americana</name>
    <name type="common">Avocado</name>
    <dbReference type="NCBI Taxonomy" id="3435"/>
    <lineage>
        <taxon>Eukaryota</taxon>
        <taxon>Viridiplantae</taxon>
        <taxon>Streptophyta</taxon>
        <taxon>Embryophyta</taxon>
        <taxon>Tracheophyta</taxon>
        <taxon>Spermatophyta</taxon>
        <taxon>Magnoliopsida</taxon>
        <taxon>Magnoliidae</taxon>
        <taxon>Laurales</taxon>
        <taxon>Lauraceae</taxon>
        <taxon>Persea</taxon>
    </lineage>
</organism>
<name>A0ACC2LH60_PERAE</name>
<dbReference type="Proteomes" id="UP001234297">
    <property type="component" value="Chromosome 8"/>
</dbReference>
<gene>
    <name evidence="1" type="ORF">MRB53_025705</name>
</gene>
<dbReference type="EMBL" id="CM056816">
    <property type="protein sequence ID" value="KAJ8632369.1"/>
    <property type="molecule type" value="Genomic_DNA"/>
</dbReference>
<protein>
    <submittedName>
        <fullName evidence="1">Uncharacterized protein</fullName>
    </submittedName>
</protein>
<evidence type="ECO:0000313" key="2">
    <source>
        <dbReference type="Proteomes" id="UP001234297"/>
    </source>
</evidence>
<evidence type="ECO:0000313" key="1">
    <source>
        <dbReference type="EMBL" id="KAJ8632369.1"/>
    </source>
</evidence>
<reference evidence="1 2" key="1">
    <citation type="journal article" date="2022" name="Hortic Res">
        <title>A haplotype resolved chromosomal level avocado genome allows analysis of novel avocado genes.</title>
        <authorList>
            <person name="Nath O."/>
            <person name="Fletcher S.J."/>
            <person name="Hayward A."/>
            <person name="Shaw L.M."/>
            <person name="Masouleh A.K."/>
            <person name="Furtado A."/>
            <person name="Henry R.J."/>
            <person name="Mitter N."/>
        </authorList>
    </citation>
    <scope>NUCLEOTIDE SEQUENCE [LARGE SCALE GENOMIC DNA]</scope>
    <source>
        <strain evidence="2">cv. Hass</strain>
    </source>
</reference>